<sequence>MTIPGGSSRYWTLVTSDPGWTAYSPLTFADSGWRDPFAEVNVLTTFWLAVLVVTLIAAVVQAVLVRRLWRGVGMVLATMTGGLIILWALAHRDGYLGVGGPQLPILAVFVLVLSGVALRELGMRVAVSSRAGSAR</sequence>
<name>A0A3P8K0R3_TSUPA</name>
<evidence type="ECO:0000313" key="2">
    <source>
        <dbReference type="EMBL" id="VDR38644.1"/>
    </source>
</evidence>
<accession>A0A3P8K0R3</accession>
<proteinExistence type="predicted"/>
<keyword evidence="1" id="KW-0472">Membrane</keyword>
<reference evidence="2 3" key="1">
    <citation type="submission" date="2018-12" db="EMBL/GenBank/DDBJ databases">
        <authorList>
            <consortium name="Pathogen Informatics"/>
        </authorList>
    </citation>
    <scope>NUCLEOTIDE SEQUENCE [LARGE SCALE GENOMIC DNA]</scope>
    <source>
        <strain evidence="2 3">NCTC10741</strain>
    </source>
</reference>
<keyword evidence="1" id="KW-1133">Transmembrane helix</keyword>
<dbReference type="Proteomes" id="UP000271626">
    <property type="component" value="Chromosome"/>
</dbReference>
<protein>
    <submittedName>
        <fullName evidence="2">Uncharacterized protein</fullName>
    </submittedName>
</protein>
<feature type="transmembrane region" description="Helical" evidence="1">
    <location>
        <begin position="72"/>
        <end position="90"/>
    </location>
</feature>
<feature type="transmembrane region" description="Helical" evidence="1">
    <location>
        <begin position="102"/>
        <end position="121"/>
    </location>
</feature>
<dbReference type="EMBL" id="LR131273">
    <property type="protein sequence ID" value="VDR38644.1"/>
    <property type="molecule type" value="Genomic_DNA"/>
</dbReference>
<feature type="transmembrane region" description="Helical" evidence="1">
    <location>
        <begin position="46"/>
        <end position="65"/>
    </location>
</feature>
<evidence type="ECO:0000256" key="1">
    <source>
        <dbReference type="SAM" id="Phobius"/>
    </source>
</evidence>
<dbReference type="AlphaFoldDB" id="A0A3P8K0R3"/>
<organism evidence="2 3">
    <name type="scientific">Tsukamurella paurometabola</name>
    <name type="common">Corynebacterium paurometabolum</name>
    <dbReference type="NCBI Taxonomy" id="2061"/>
    <lineage>
        <taxon>Bacteria</taxon>
        <taxon>Bacillati</taxon>
        <taxon>Actinomycetota</taxon>
        <taxon>Actinomycetes</taxon>
        <taxon>Mycobacteriales</taxon>
        <taxon>Tsukamurellaceae</taxon>
        <taxon>Tsukamurella</taxon>
    </lineage>
</organism>
<keyword evidence="1" id="KW-0812">Transmembrane</keyword>
<gene>
    <name evidence="2" type="ORF">NCTC10741_01767</name>
</gene>
<evidence type="ECO:0000313" key="3">
    <source>
        <dbReference type="Proteomes" id="UP000271626"/>
    </source>
</evidence>